<accession>A0A2J6TPS4</accession>
<gene>
    <name evidence="2" type="ORF">K444DRAFT_210865</name>
</gene>
<organism evidence="2 3">
    <name type="scientific">Hyaloscypha bicolor E</name>
    <dbReference type="NCBI Taxonomy" id="1095630"/>
    <lineage>
        <taxon>Eukaryota</taxon>
        <taxon>Fungi</taxon>
        <taxon>Dikarya</taxon>
        <taxon>Ascomycota</taxon>
        <taxon>Pezizomycotina</taxon>
        <taxon>Leotiomycetes</taxon>
        <taxon>Helotiales</taxon>
        <taxon>Hyaloscyphaceae</taxon>
        <taxon>Hyaloscypha</taxon>
        <taxon>Hyaloscypha bicolor</taxon>
    </lineage>
</organism>
<proteinExistence type="predicted"/>
<feature type="region of interest" description="Disordered" evidence="1">
    <location>
        <begin position="78"/>
        <end position="104"/>
    </location>
</feature>
<evidence type="ECO:0000313" key="3">
    <source>
        <dbReference type="Proteomes" id="UP000235371"/>
    </source>
</evidence>
<dbReference type="RefSeq" id="XP_024741913.1">
    <property type="nucleotide sequence ID" value="XM_024871081.1"/>
</dbReference>
<feature type="region of interest" description="Disordered" evidence="1">
    <location>
        <begin position="1"/>
        <end position="21"/>
    </location>
</feature>
<name>A0A2J6TPS4_9HELO</name>
<dbReference type="AlphaFoldDB" id="A0A2J6TPS4"/>
<reference evidence="2 3" key="1">
    <citation type="submission" date="2016-04" db="EMBL/GenBank/DDBJ databases">
        <title>A degradative enzymes factory behind the ericoid mycorrhizal symbiosis.</title>
        <authorList>
            <consortium name="DOE Joint Genome Institute"/>
            <person name="Martino E."/>
            <person name="Morin E."/>
            <person name="Grelet G."/>
            <person name="Kuo A."/>
            <person name="Kohler A."/>
            <person name="Daghino S."/>
            <person name="Barry K."/>
            <person name="Choi C."/>
            <person name="Cichocki N."/>
            <person name="Clum A."/>
            <person name="Copeland A."/>
            <person name="Hainaut M."/>
            <person name="Haridas S."/>
            <person name="Labutti K."/>
            <person name="Lindquist E."/>
            <person name="Lipzen A."/>
            <person name="Khouja H.-R."/>
            <person name="Murat C."/>
            <person name="Ohm R."/>
            <person name="Olson A."/>
            <person name="Spatafora J."/>
            <person name="Veneault-Fourrey C."/>
            <person name="Henrissat B."/>
            <person name="Grigoriev I."/>
            <person name="Martin F."/>
            <person name="Perotto S."/>
        </authorList>
    </citation>
    <scope>NUCLEOTIDE SEQUENCE [LARGE SCALE GENOMIC DNA]</scope>
    <source>
        <strain evidence="2 3">E</strain>
    </source>
</reference>
<dbReference type="Proteomes" id="UP000235371">
    <property type="component" value="Unassembled WGS sequence"/>
</dbReference>
<dbReference type="GeneID" id="36579163"/>
<dbReference type="EMBL" id="KZ613747">
    <property type="protein sequence ID" value="PMD65009.1"/>
    <property type="molecule type" value="Genomic_DNA"/>
</dbReference>
<keyword evidence="3" id="KW-1185">Reference proteome</keyword>
<evidence type="ECO:0000313" key="2">
    <source>
        <dbReference type="EMBL" id="PMD65009.1"/>
    </source>
</evidence>
<sequence>MHFPAGSEFTQNISRDEAHIRNSTRLRYPQSWYRKAQISAETSRDDYHSITLCLETSSRQFRIEDTNERKECEAFRISEPPLSPFGSNDRTMVEQGIAQDSSKH</sequence>
<evidence type="ECO:0000256" key="1">
    <source>
        <dbReference type="SAM" id="MobiDB-lite"/>
    </source>
</evidence>
<protein>
    <submittedName>
        <fullName evidence="2">Uncharacterized protein</fullName>
    </submittedName>
</protein>
<dbReference type="InParanoid" id="A0A2J6TPS4"/>